<dbReference type="PROSITE" id="PS51885">
    <property type="entry name" value="NEPRILYSIN"/>
    <property type="match status" value="1"/>
</dbReference>
<evidence type="ECO:0000313" key="9">
    <source>
        <dbReference type="EMBL" id="MCA6075521.1"/>
    </source>
</evidence>
<keyword evidence="5" id="KW-0862">Zinc</keyword>
<dbReference type="Pfam" id="PF01431">
    <property type="entry name" value="Peptidase_M13"/>
    <property type="match status" value="1"/>
</dbReference>
<dbReference type="RefSeq" id="WP_225698621.1">
    <property type="nucleotide sequence ID" value="NZ_JAIXNE010000002.1"/>
</dbReference>
<dbReference type="AlphaFoldDB" id="A0A9X1HTU5"/>
<dbReference type="InterPro" id="IPR042089">
    <property type="entry name" value="Peptidase_M13_dom_2"/>
</dbReference>
<dbReference type="Gene3D" id="1.10.1380.10">
    <property type="entry name" value="Neutral endopeptidase , domain2"/>
    <property type="match status" value="2"/>
</dbReference>
<proteinExistence type="predicted"/>
<feature type="domain" description="Peptidase M13 N-terminal" evidence="8">
    <location>
        <begin position="33"/>
        <end position="361"/>
    </location>
</feature>
<dbReference type="GO" id="GO:0016485">
    <property type="term" value="P:protein processing"/>
    <property type="evidence" value="ECO:0007669"/>
    <property type="project" value="TreeGrafter"/>
</dbReference>
<sequence length="604" mass="69872">MRAFTTFFLALLLAACSTSENKPALYVNTTILPGNDFYHFVNGNWQVDSSKEVETVNLEMRHRLQKELLELLKENHETEMYSKIYDFYHSLADPINDNDEGASLTAELALLDSFQLEKDVIPMMAAMFRRGYGGPISGEFYARYDQSYVLQLKPGSVQFDPVSRSGPNYNIFLNEITEEVQKLLGSSWTEKESGEVASIYHKINKIEQQYGKPYKRADSAFYHQIPHIGALLGELGLTDHEYIELPANPLSFQMDSLIAEYPLSSWKIFYTYTIIKENDRLFRVSDQYAFEILMKYCNDALIRLHKQYHYDSKKEAGIKVMAENIRRAMISNLRQADWLDDPTRDRLSVLFDTTRIEVSYPSFYEDYSSLVIKKSDPVGNYRRAREFQISKDIGYLGAGKIPPGKWRINTLDDSPTSIKSMNTVYLPIAFNQYPLYSQSFDEAYNYGGLGFYIGHEMAHLVDFNSEKIQDVKFFNELEQKLISQYGSYLTTAGDTLNGRQTINENFSDIMGLSAAYKAFSELPSFNDRRDGYTGAQRFFMAFANSQREYRNDVKSREFISKFEHSLYYLRVNGAVRNLDAFYEAFDVTEQDSLYLVPDARIRIW</sequence>
<evidence type="ECO:0000313" key="12">
    <source>
        <dbReference type="Proteomes" id="UP001139409"/>
    </source>
</evidence>
<reference evidence="11" key="1">
    <citation type="submission" date="2021-09" db="EMBL/GenBank/DDBJ databases">
        <title>Fulvivirga sp. isolated from coastal sediment.</title>
        <authorList>
            <person name="Yu H."/>
        </authorList>
    </citation>
    <scope>NUCLEOTIDE SEQUENCE</scope>
    <source>
        <strain evidence="11">1062</strain>
    </source>
</reference>
<evidence type="ECO:0000259" key="7">
    <source>
        <dbReference type="Pfam" id="PF01431"/>
    </source>
</evidence>
<comment type="caution">
    <text evidence="11">The sequence shown here is derived from an EMBL/GenBank/DDBJ whole genome shotgun (WGS) entry which is preliminary data.</text>
</comment>
<evidence type="ECO:0000256" key="5">
    <source>
        <dbReference type="ARBA" id="ARBA00022833"/>
    </source>
</evidence>
<dbReference type="EMBL" id="JAIXNE010000003">
    <property type="protein sequence ID" value="MCA6076698.1"/>
    <property type="molecule type" value="Genomic_DNA"/>
</dbReference>
<keyword evidence="6" id="KW-0482">Metalloprotease</keyword>
<dbReference type="InterPro" id="IPR008753">
    <property type="entry name" value="Peptidase_M13_N"/>
</dbReference>
<dbReference type="PANTHER" id="PTHR11733:SF133">
    <property type="entry name" value="PHOSPHATE-REGULATING NEUTRAL ENDOPEPTIDASE PHEX"/>
    <property type="match status" value="1"/>
</dbReference>
<dbReference type="GO" id="GO:0004222">
    <property type="term" value="F:metalloendopeptidase activity"/>
    <property type="evidence" value="ECO:0007669"/>
    <property type="project" value="InterPro"/>
</dbReference>
<dbReference type="Proteomes" id="UP001139409">
    <property type="component" value="Unassembled WGS sequence"/>
</dbReference>
<comment type="cofactor">
    <cofactor evidence="1">
        <name>Zn(2+)</name>
        <dbReference type="ChEBI" id="CHEBI:29105"/>
    </cofactor>
</comment>
<dbReference type="SUPFAM" id="SSF55486">
    <property type="entry name" value="Metalloproteases ('zincins'), catalytic domain"/>
    <property type="match status" value="1"/>
</dbReference>
<accession>A0A9X1HTU5</accession>
<gene>
    <name evidence="9" type="ORF">LDX50_11630</name>
    <name evidence="10" type="ORF">LDX50_17600</name>
    <name evidence="11" type="ORF">LDX50_23320</name>
</gene>
<evidence type="ECO:0000256" key="6">
    <source>
        <dbReference type="ARBA" id="ARBA00023049"/>
    </source>
</evidence>
<dbReference type="GO" id="GO:0005886">
    <property type="term" value="C:plasma membrane"/>
    <property type="evidence" value="ECO:0007669"/>
    <property type="project" value="TreeGrafter"/>
</dbReference>
<evidence type="ECO:0000313" key="11">
    <source>
        <dbReference type="EMBL" id="MCA6077826.1"/>
    </source>
</evidence>
<dbReference type="GO" id="GO:0046872">
    <property type="term" value="F:metal ion binding"/>
    <property type="evidence" value="ECO:0007669"/>
    <property type="project" value="UniProtKB-KW"/>
</dbReference>
<evidence type="ECO:0000259" key="8">
    <source>
        <dbReference type="Pfam" id="PF05649"/>
    </source>
</evidence>
<dbReference type="InterPro" id="IPR000718">
    <property type="entry name" value="Peptidase_M13"/>
</dbReference>
<dbReference type="EMBL" id="JAIXNE010000002">
    <property type="protein sequence ID" value="MCA6075521.1"/>
    <property type="molecule type" value="Genomic_DNA"/>
</dbReference>
<organism evidence="11 12">
    <name type="scientific">Fulvivirga sedimenti</name>
    <dbReference type="NCBI Taxonomy" id="2879465"/>
    <lineage>
        <taxon>Bacteria</taxon>
        <taxon>Pseudomonadati</taxon>
        <taxon>Bacteroidota</taxon>
        <taxon>Cytophagia</taxon>
        <taxon>Cytophagales</taxon>
        <taxon>Fulvivirgaceae</taxon>
        <taxon>Fulvivirga</taxon>
    </lineage>
</organism>
<dbReference type="PANTHER" id="PTHR11733">
    <property type="entry name" value="ZINC METALLOPROTEASE FAMILY M13 NEPRILYSIN-RELATED"/>
    <property type="match status" value="1"/>
</dbReference>
<keyword evidence="3" id="KW-0479">Metal-binding</keyword>
<evidence type="ECO:0000256" key="3">
    <source>
        <dbReference type="ARBA" id="ARBA00022723"/>
    </source>
</evidence>
<dbReference type="Gene3D" id="3.40.390.10">
    <property type="entry name" value="Collagenase (Catalytic Domain)"/>
    <property type="match status" value="2"/>
</dbReference>
<evidence type="ECO:0000256" key="4">
    <source>
        <dbReference type="ARBA" id="ARBA00022801"/>
    </source>
</evidence>
<name>A0A9X1HTU5_9BACT</name>
<feature type="domain" description="Peptidase M13 C-terminal" evidence="7">
    <location>
        <begin position="420"/>
        <end position="600"/>
    </location>
</feature>
<evidence type="ECO:0008006" key="13">
    <source>
        <dbReference type="Google" id="ProtNLM"/>
    </source>
</evidence>
<evidence type="ECO:0000313" key="10">
    <source>
        <dbReference type="EMBL" id="MCA6076698.1"/>
    </source>
</evidence>
<dbReference type="PRINTS" id="PR00786">
    <property type="entry name" value="NEPRILYSIN"/>
</dbReference>
<keyword evidence="12" id="KW-1185">Reference proteome</keyword>
<keyword evidence="2" id="KW-0645">Protease</keyword>
<dbReference type="InterPro" id="IPR024079">
    <property type="entry name" value="MetalloPept_cat_dom_sf"/>
</dbReference>
<dbReference type="InterPro" id="IPR018497">
    <property type="entry name" value="Peptidase_M13_C"/>
</dbReference>
<keyword evidence="4" id="KW-0378">Hydrolase</keyword>
<dbReference type="EMBL" id="JAIXNE010000004">
    <property type="protein sequence ID" value="MCA6077826.1"/>
    <property type="molecule type" value="Genomic_DNA"/>
</dbReference>
<dbReference type="Pfam" id="PF05649">
    <property type="entry name" value="Peptidase_M13_N"/>
    <property type="match status" value="1"/>
</dbReference>
<protein>
    <recommendedName>
        <fullName evidence="13">M13 family peptidase</fullName>
    </recommendedName>
</protein>
<evidence type="ECO:0000256" key="2">
    <source>
        <dbReference type="ARBA" id="ARBA00022670"/>
    </source>
</evidence>
<evidence type="ECO:0000256" key="1">
    <source>
        <dbReference type="ARBA" id="ARBA00001947"/>
    </source>
</evidence>
<dbReference type="PROSITE" id="PS51257">
    <property type="entry name" value="PROKAR_LIPOPROTEIN"/>
    <property type="match status" value="1"/>
</dbReference>